<evidence type="ECO:0000313" key="2">
    <source>
        <dbReference type="EMBL" id="KAF4032809.1"/>
    </source>
</evidence>
<dbReference type="Proteomes" id="UP000602510">
    <property type="component" value="Unassembled WGS sequence"/>
</dbReference>
<evidence type="ECO:0000313" key="3">
    <source>
        <dbReference type="EMBL" id="KAF4146179.1"/>
    </source>
</evidence>
<protein>
    <submittedName>
        <fullName evidence="2">Putative dioxygenase domain-containing protein</fullName>
    </submittedName>
</protein>
<feature type="signal peptide" evidence="1">
    <location>
        <begin position="1"/>
        <end position="18"/>
    </location>
</feature>
<dbReference type="PANTHER" id="PTHR34315">
    <property type="match status" value="1"/>
</dbReference>
<dbReference type="EMBL" id="WSZM01000463">
    <property type="protein sequence ID" value="KAF4032809.1"/>
    <property type="molecule type" value="Genomic_DNA"/>
</dbReference>
<evidence type="ECO:0000256" key="1">
    <source>
        <dbReference type="SAM" id="SignalP"/>
    </source>
</evidence>
<keyword evidence="2" id="KW-0560">Oxidoreductase</keyword>
<keyword evidence="2" id="KW-0223">Dioxygenase</keyword>
<reference evidence="2" key="1">
    <citation type="submission" date="2020-04" db="EMBL/GenBank/DDBJ databases">
        <title>Hybrid Assembly of Korean Phytophthora infestans isolates.</title>
        <authorList>
            <person name="Prokchorchik M."/>
            <person name="Lee Y."/>
            <person name="Seo J."/>
            <person name="Cho J.-H."/>
            <person name="Park Y.-E."/>
            <person name="Jang D.-C."/>
            <person name="Im J.-S."/>
            <person name="Choi J.-G."/>
            <person name="Park H.-J."/>
            <person name="Lee G.-B."/>
            <person name="Lee Y.-G."/>
            <person name="Hong S.-Y."/>
            <person name="Cho K."/>
            <person name="Sohn K.H."/>
        </authorList>
    </citation>
    <scope>NUCLEOTIDE SEQUENCE</scope>
    <source>
        <strain evidence="2">KR_1_A1</strain>
        <strain evidence="3">KR_2_A2</strain>
    </source>
</reference>
<organism evidence="2 4">
    <name type="scientific">Phytophthora infestans</name>
    <name type="common">Potato late blight agent</name>
    <name type="synonym">Botrytis infestans</name>
    <dbReference type="NCBI Taxonomy" id="4787"/>
    <lineage>
        <taxon>Eukaryota</taxon>
        <taxon>Sar</taxon>
        <taxon>Stramenopiles</taxon>
        <taxon>Oomycota</taxon>
        <taxon>Peronosporomycetes</taxon>
        <taxon>Peronosporales</taxon>
        <taxon>Peronosporaceae</taxon>
        <taxon>Phytophthora</taxon>
    </lineage>
</organism>
<dbReference type="SUPFAM" id="SSF49482">
    <property type="entry name" value="Aromatic compound dioxygenase"/>
    <property type="match status" value="1"/>
</dbReference>
<keyword evidence="4" id="KW-1185">Reference proteome</keyword>
<dbReference type="Gene3D" id="2.60.130.10">
    <property type="entry name" value="Aromatic compound dioxygenase"/>
    <property type="match status" value="1"/>
</dbReference>
<gene>
    <name evidence="2" type="ORF">GN244_ATG15319</name>
    <name evidence="3" type="ORF">GN958_ATG04654</name>
</gene>
<dbReference type="AlphaFoldDB" id="A0A833VXH3"/>
<keyword evidence="1" id="KW-0732">Signal</keyword>
<dbReference type="EMBL" id="JAACNO010000644">
    <property type="protein sequence ID" value="KAF4146179.1"/>
    <property type="molecule type" value="Genomic_DNA"/>
</dbReference>
<feature type="chain" id="PRO_5036417826" evidence="1">
    <location>
        <begin position="19"/>
        <end position="246"/>
    </location>
</feature>
<dbReference type="InterPro" id="IPR015889">
    <property type="entry name" value="Intradiol_dOase_core"/>
</dbReference>
<accession>A0A833VXH3</accession>
<dbReference type="Proteomes" id="UP000704712">
    <property type="component" value="Unassembled WGS sequence"/>
</dbReference>
<proteinExistence type="predicted"/>
<dbReference type="PANTHER" id="PTHR34315:SF1">
    <property type="entry name" value="INTRADIOL RING-CLEAVAGE DIOXYGENASES DOMAIN-CONTAINING PROTEIN-RELATED"/>
    <property type="match status" value="1"/>
</dbReference>
<name>A0A833VXH3_PHYIN</name>
<dbReference type="GO" id="GO:0005506">
    <property type="term" value="F:iron ion binding"/>
    <property type="evidence" value="ECO:0007669"/>
    <property type="project" value="InterPro"/>
</dbReference>
<sequence>MFKPLFGVAAATVIGVLATEDRRLDVLEINHESNLTDVTQITYPGYLFSDGYEYALAPETTQDPFFISGVTYRQDVVEGQAGVSLTTIMKFVDVTTSQPVKNLWVSFWNSNADGVYSGVAGAETDATTDATFLRGLVQTDMYGLATFNTVFPGHYTGRTPHLNILAQYNGTYLDNTTYNGGTTVHVGEIFFDQDLIAKVAATKAYLSNQQNLTLYSDDKGLAEASNYDPIAMYSLTGSAVEDGIVA</sequence>
<comment type="caution">
    <text evidence="2">The sequence shown here is derived from an EMBL/GenBank/DDBJ whole genome shotgun (WGS) entry which is preliminary data.</text>
</comment>
<evidence type="ECO:0000313" key="4">
    <source>
        <dbReference type="Proteomes" id="UP000602510"/>
    </source>
</evidence>
<dbReference type="GO" id="GO:0016702">
    <property type="term" value="F:oxidoreductase activity, acting on single donors with incorporation of molecular oxygen, incorporation of two atoms of oxygen"/>
    <property type="evidence" value="ECO:0007669"/>
    <property type="project" value="InterPro"/>
</dbReference>